<feature type="domain" description="Class II Histidinyl-tRNA synthetase (HisRS)-like catalytic core" evidence="1">
    <location>
        <begin position="2"/>
        <end position="178"/>
    </location>
</feature>
<comment type="caution">
    <text evidence="2">The sequence shown here is derived from an EMBL/GenBank/DDBJ whole genome shotgun (WGS) entry which is preliminary data.</text>
</comment>
<feature type="non-terminal residue" evidence="2">
    <location>
        <position position="1"/>
    </location>
</feature>
<evidence type="ECO:0000259" key="1">
    <source>
        <dbReference type="Pfam" id="PF13393"/>
    </source>
</evidence>
<proteinExistence type="predicted"/>
<organism evidence="2">
    <name type="scientific">marine sediment metagenome</name>
    <dbReference type="NCBI Taxonomy" id="412755"/>
    <lineage>
        <taxon>unclassified sequences</taxon>
        <taxon>metagenomes</taxon>
        <taxon>ecological metagenomes</taxon>
    </lineage>
</organism>
<dbReference type="PANTHER" id="PTHR43707:SF1">
    <property type="entry name" value="HISTIDINE--TRNA LIGASE, MITOCHONDRIAL-RELATED"/>
    <property type="match status" value="1"/>
</dbReference>
<dbReference type="InterPro" id="IPR045864">
    <property type="entry name" value="aa-tRNA-synth_II/BPL/LPL"/>
</dbReference>
<dbReference type="Pfam" id="PF13393">
    <property type="entry name" value="tRNA-synt_His"/>
    <property type="match status" value="1"/>
</dbReference>
<dbReference type="GO" id="GO:0005737">
    <property type="term" value="C:cytoplasm"/>
    <property type="evidence" value="ECO:0007669"/>
    <property type="project" value="InterPro"/>
</dbReference>
<feature type="non-terminal residue" evidence="2">
    <location>
        <position position="258"/>
    </location>
</feature>
<name>X1UZP4_9ZZZZ</name>
<dbReference type="SUPFAM" id="SSF55681">
    <property type="entry name" value="Class II aaRS and biotin synthetases"/>
    <property type="match status" value="1"/>
</dbReference>
<gene>
    <name evidence="2" type="ORF">S12H4_43581</name>
</gene>
<dbReference type="GO" id="GO:0006427">
    <property type="term" value="P:histidyl-tRNA aminoacylation"/>
    <property type="evidence" value="ECO:0007669"/>
    <property type="project" value="TreeGrafter"/>
</dbReference>
<evidence type="ECO:0000313" key="2">
    <source>
        <dbReference type="EMBL" id="GAJ09037.1"/>
    </source>
</evidence>
<reference evidence="2" key="1">
    <citation type="journal article" date="2014" name="Front. Microbiol.">
        <title>High frequency of phylogenetically diverse reductive dehalogenase-homologous genes in deep subseafloor sedimentary metagenomes.</title>
        <authorList>
            <person name="Kawai M."/>
            <person name="Futagami T."/>
            <person name="Toyoda A."/>
            <person name="Takaki Y."/>
            <person name="Nishi S."/>
            <person name="Hori S."/>
            <person name="Arai W."/>
            <person name="Tsubouchi T."/>
            <person name="Morono Y."/>
            <person name="Uchiyama I."/>
            <person name="Ito T."/>
            <person name="Fujiyama A."/>
            <person name="Inagaki F."/>
            <person name="Takami H."/>
        </authorList>
    </citation>
    <scope>NUCLEOTIDE SEQUENCE</scope>
    <source>
        <strain evidence="2">Expedition CK06-06</strain>
    </source>
</reference>
<dbReference type="Gene3D" id="3.30.930.10">
    <property type="entry name" value="Bira Bifunctional Protein, Domain 2"/>
    <property type="match status" value="1"/>
</dbReference>
<sequence length="258" mass="28405">VELIVLALEVLKRLGLNDIGLRLSHAGLIRALLVKLGLSPGEQTRLFAQILDGDVEAMTRVKLGEPEQRRVLTFLLDLKGKSSGFLKNLKALFPRSLPELGSPLDDFINIVDLLEALGCDCQIDLASGRGFEYYTGVIFQLFMGEENIGGGGRYDALIPLMGGKDIPASGFALYLDRLMSLVKPGTLAKPLAQRILIRVEPEAMKEGFNMASCLREAGYVAELHLGGQEPANLRWTLDVQNKAPLFVLTDQVKRRKFE</sequence>
<dbReference type="GO" id="GO:0004821">
    <property type="term" value="F:histidine-tRNA ligase activity"/>
    <property type="evidence" value="ECO:0007669"/>
    <property type="project" value="TreeGrafter"/>
</dbReference>
<dbReference type="AlphaFoldDB" id="X1UZP4"/>
<dbReference type="InterPro" id="IPR041715">
    <property type="entry name" value="HisRS-like_core"/>
</dbReference>
<dbReference type="InterPro" id="IPR004516">
    <property type="entry name" value="HisRS/HisZ"/>
</dbReference>
<dbReference type="PANTHER" id="PTHR43707">
    <property type="entry name" value="HISTIDYL-TRNA SYNTHETASE"/>
    <property type="match status" value="1"/>
</dbReference>
<accession>X1UZP4</accession>
<protein>
    <recommendedName>
        <fullName evidence="1">Class II Histidinyl-tRNA synthetase (HisRS)-like catalytic core domain-containing protein</fullName>
    </recommendedName>
</protein>
<dbReference type="EMBL" id="BARW01026764">
    <property type="protein sequence ID" value="GAJ09037.1"/>
    <property type="molecule type" value="Genomic_DNA"/>
</dbReference>